<dbReference type="Proteomes" id="UP000188159">
    <property type="component" value="Chromosome"/>
</dbReference>
<dbReference type="RefSeq" id="WP_077327113.1">
    <property type="nucleotide sequence ID" value="NZ_CACRSX010000011.1"/>
</dbReference>
<dbReference type="EMBL" id="CP012098">
    <property type="protein sequence ID" value="AQP40368.1"/>
    <property type="molecule type" value="Genomic_DNA"/>
</dbReference>
<evidence type="ECO:0000313" key="2">
    <source>
        <dbReference type="Proteomes" id="UP000188159"/>
    </source>
</evidence>
<name>A0A1Q2C9G3_ANAHA</name>
<protein>
    <submittedName>
        <fullName evidence="1">Uncharacterized protein</fullName>
    </submittedName>
</protein>
<proteinExistence type="predicted"/>
<reference evidence="1 2" key="1">
    <citation type="journal article" date="2016" name="Sci. Rep.">
        <title>Accelerated dysbiosis of gut microbiota during aggravation of DSS-induced colitis by a butyrate-producing bacterium.</title>
        <authorList>
            <person name="Zhang Q."/>
            <person name="Wu Y."/>
            <person name="Wang J."/>
            <person name="Wu G."/>
            <person name="Long W."/>
            <person name="Xue Z."/>
            <person name="Wang L."/>
            <person name="Zhang X."/>
            <person name="Pang X."/>
            <person name="Zhao Y."/>
            <person name="Zhao L."/>
            <person name="Zhang C."/>
        </authorList>
    </citation>
    <scope>NUCLEOTIDE SEQUENCE [LARGE SCALE GENOMIC DNA]</scope>
    <source>
        <strain evidence="1 2">BPB5</strain>
    </source>
</reference>
<evidence type="ECO:0000313" key="1">
    <source>
        <dbReference type="EMBL" id="AQP40368.1"/>
    </source>
</evidence>
<sequence length="77" mass="8813">MNKENDSLFTAIKELLIELEKLEIDEIESSINETLDSLKKSCNTREYGLAFETLSWIKEIAIENKKALHSQANELQG</sequence>
<organism evidence="1 2">
    <name type="scientific">Anaerostipes hadrus</name>
    <dbReference type="NCBI Taxonomy" id="649756"/>
    <lineage>
        <taxon>Bacteria</taxon>
        <taxon>Bacillati</taxon>
        <taxon>Bacillota</taxon>
        <taxon>Clostridia</taxon>
        <taxon>Lachnospirales</taxon>
        <taxon>Lachnospiraceae</taxon>
        <taxon>Anaerostipes</taxon>
    </lineage>
</organism>
<dbReference type="AlphaFoldDB" id="A0A1Q2C9G3"/>
<gene>
    <name evidence="1" type="ORF">DO83_12795</name>
</gene>
<accession>A0A1Q2C9G3</accession>